<reference evidence="1" key="4">
    <citation type="submission" date="2025-09" db="UniProtKB">
        <authorList>
            <consortium name="Ensembl"/>
        </authorList>
    </citation>
    <scope>IDENTIFICATION</scope>
    <source>
        <strain evidence="1">HNI</strain>
    </source>
</reference>
<evidence type="ECO:0000313" key="2">
    <source>
        <dbReference type="Proteomes" id="UP000265180"/>
    </source>
</evidence>
<reference key="1">
    <citation type="journal article" date="2007" name="Nature">
        <title>The medaka draft genome and insights into vertebrate genome evolution.</title>
        <authorList>
            <person name="Kasahara M."/>
            <person name="Naruse K."/>
            <person name="Sasaki S."/>
            <person name="Nakatani Y."/>
            <person name="Qu W."/>
            <person name="Ahsan B."/>
            <person name="Yamada T."/>
            <person name="Nagayasu Y."/>
            <person name="Doi K."/>
            <person name="Kasai Y."/>
            <person name="Jindo T."/>
            <person name="Kobayashi D."/>
            <person name="Shimada A."/>
            <person name="Toyoda A."/>
            <person name="Kuroki Y."/>
            <person name="Fujiyama A."/>
            <person name="Sasaki T."/>
            <person name="Shimizu A."/>
            <person name="Asakawa S."/>
            <person name="Shimizu N."/>
            <person name="Hashimoto S."/>
            <person name="Yang J."/>
            <person name="Lee Y."/>
            <person name="Matsushima K."/>
            <person name="Sugano S."/>
            <person name="Sakaizumi M."/>
            <person name="Narita T."/>
            <person name="Ohishi K."/>
            <person name="Haga S."/>
            <person name="Ohta F."/>
            <person name="Nomoto H."/>
            <person name="Nogata K."/>
            <person name="Morishita T."/>
            <person name="Endo T."/>
            <person name="Shin-I T."/>
            <person name="Takeda H."/>
            <person name="Morishita S."/>
            <person name="Kohara Y."/>
        </authorList>
    </citation>
    <scope>NUCLEOTIDE SEQUENCE [LARGE SCALE GENOMIC DNA]</scope>
    <source>
        <strain>Hd-rR</strain>
    </source>
</reference>
<reference evidence="1" key="3">
    <citation type="submission" date="2025-08" db="UniProtKB">
        <authorList>
            <consortium name="Ensembl"/>
        </authorList>
    </citation>
    <scope>IDENTIFICATION</scope>
    <source>
        <strain evidence="1">HNI</strain>
    </source>
</reference>
<protein>
    <submittedName>
        <fullName evidence="1">Rapunzel 6</fullName>
    </submittedName>
</protein>
<evidence type="ECO:0000313" key="1">
    <source>
        <dbReference type="Ensembl" id="ENSORLP00020011617.1"/>
    </source>
</evidence>
<dbReference type="PANTHER" id="PTHR40472">
    <property type="entry name" value="RICIN B-TYPE LECTIN DOMAIN-CONTAINING PROTEIN"/>
    <property type="match status" value="1"/>
</dbReference>
<dbReference type="InterPro" id="IPR039051">
    <property type="entry name" value="SE-CTX-like"/>
</dbReference>
<dbReference type="AlphaFoldDB" id="A0A3P9KTB1"/>
<reference evidence="1 2" key="2">
    <citation type="submission" date="2017-04" db="EMBL/GenBank/DDBJ databases">
        <title>CpG methylation of centromeres and impact of large insertions on vertebrate speciation.</title>
        <authorList>
            <person name="Ichikawa K."/>
            <person name="Yoshimura J."/>
            <person name="Morishita S."/>
        </authorList>
    </citation>
    <scope>NUCLEOTIDE SEQUENCE</scope>
    <source>
        <strain evidence="1 2">HNI</strain>
    </source>
</reference>
<accession>A0A3P9KTB1</accession>
<dbReference type="Proteomes" id="UP000265180">
    <property type="component" value="Chromosome 16"/>
</dbReference>
<dbReference type="Ensembl" id="ENSORLT00020018553.1">
    <property type="protein sequence ID" value="ENSORLP00020011617.1"/>
    <property type="gene ID" value="ENSORLG00020012544.1"/>
</dbReference>
<proteinExistence type="predicted"/>
<sequence>MIQTFVHVCSLSSGDRKVHVAAPEQTMDLPQRCRSDALCLPPPPPPPHLSLRTSLDPLLCIKPTAGKWKKNPNNYFQRSFLFTQDMASSLEKAVAQKKGLIEAMMDMLEKGTEVLASNVGDLSPFCEVTFPVVKLALGKVQSQEVLYVKEQFLIVKNKLDLLSSQQTDINIEFRKANLDSQYFSVEENIRNQFRKFVDFLEAKEQFREVKKENFLKHFSKSGEDKNLWTLHDAVMGTSILEVVESYVARNRRLLEDYCARLKQLICLGLIALMGHRALTAESEEEQEQEMIQEWSPKIEEIEYKMKSVIESCIAAFPEQAQLDVKRLLQEKEEGNLQLVAEELLEFLVKKFDWVCWSVRLIKHPDGFFKKHSVGKPFHYVAGQTQFEVLQENNISLVVSYSTNPKPVPRDVIQQLMEGQGKKGTPPAVVEMLEKQLCGFIIHVVSSQSKPECVWSFPEDCHYWEKHKNGVVCVHSE</sequence>
<name>A0A3P9KTB1_ORYLA</name>
<organism evidence="1 2">
    <name type="scientific">Oryzias latipes</name>
    <name type="common">Japanese rice fish</name>
    <name type="synonym">Japanese killifish</name>
    <dbReference type="NCBI Taxonomy" id="8090"/>
    <lineage>
        <taxon>Eukaryota</taxon>
        <taxon>Metazoa</taxon>
        <taxon>Chordata</taxon>
        <taxon>Craniata</taxon>
        <taxon>Vertebrata</taxon>
        <taxon>Euteleostomi</taxon>
        <taxon>Actinopterygii</taxon>
        <taxon>Neopterygii</taxon>
        <taxon>Teleostei</taxon>
        <taxon>Neoteleostei</taxon>
        <taxon>Acanthomorphata</taxon>
        <taxon>Ovalentaria</taxon>
        <taxon>Atherinomorphae</taxon>
        <taxon>Beloniformes</taxon>
        <taxon>Adrianichthyidae</taxon>
        <taxon>Oryziinae</taxon>
        <taxon>Oryzias</taxon>
    </lineage>
</organism>
<dbReference type="PANTHER" id="PTHR40472:SF11">
    <property type="entry name" value="RAPUNZEL 3-RELATED"/>
    <property type="match status" value="1"/>
</dbReference>